<keyword evidence="2" id="KW-0472">Membrane</keyword>
<feature type="transmembrane region" description="Helical" evidence="2">
    <location>
        <begin position="6"/>
        <end position="26"/>
    </location>
</feature>
<sequence>MTKKEFTFSVLASIVAAAILEVSGVFSSLHYLKIDISIPLWAILVFITSPILGSLYWFRNSITPEHKQVLKELDAEQKDKANVLAQLEESRNHTRSLELLLNEVKTDLDVKEDKLQLWEQRGVMLSLEDSPSEKVVNKTFGPEIVTLDSKDFIGCTFEGTILKIMGTGPIGLQHCNFNDVRWVMDKPASNAFSVLSAFYQSGNPDMQKIVEHTFDNIRNGARKAS</sequence>
<evidence type="ECO:0000256" key="1">
    <source>
        <dbReference type="SAM" id="Coils"/>
    </source>
</evidence>
<dbReference type="RefSeq" id="WP_053397214.1">
    <property type="nucleotide sequence ID" value="NZ_LHPJ01000032.1"/>
</dbReference>
<evidence type="ECO:0000313" key="3">
    <source>
        <dbReference type="EMBL" id="KOO01888.1"/>
    </source>
</evidence>
<evidence type="ECO:0000256" key="2">
    <source>
        <dbReference type="SAM" id="Phobius"/>
    </source>
</evidence>
<accession>A0A0M0HJD7</accession>
<feature type="coiled-coil region" evidence="1">
    <location>
        <begin position="70"/>
        <end position="121"/>
    </location>
</feature>
<proteinExistence type="predicted"/>
<dbReference type="EMBL" id="LHPJ01000032">
    <property type="protein sequence ID" value="KOO01888.1"/>
    <property type="molecule type" value="Genomic_DNA"/>
</dbReference>
<dbReference type="STRING" id="693.AKJ17_18195"/>
<comment type="caution">
    <text evidence="3">The sequence shown here is derived from an EMBL/GenBank/DDBJ whole genome shotgun (WGS) entry which is preliminary data.</text>
</comment>
<dbReference type="AlphaFoldDB" id="A0A0M0HJD7"/>
<organism evidence="3 4">
    <name type="scientific">Vibrio nereis</name>
    <dbReference type="NCBI Taxonomy" id="693"/>
    <lineage>
        <taxon>Bacteria</taxon>
        <taxon>Pseudomonadati</taxon>
        <taxon>Pseudomonadota</taxon>
        <taxon>Gammaproteobacteria</taxon>
        <taxon>Vibrionales</taxon>
        <taxon>Vibrionaceae</taxon>
        <taxon>Vibrio</taxon>
    </lineage>
</organism>
<reference evidence="4" key="1">
    <citation type="submission" date="2015-08" db="EMBL/GenBank/DDBJ databases">
        <title>Vibrio galatheae sp. nov., a novel member of the Vibrionaceae family isolated from the Solomon Islands.</title>
        <authorList>
            <person name="Giubergia S."/>
            <person name="Machado H."/>
            <person name="Mateiu R.V."/>
            <person name="Gram L."/>
        </authorList>
    </citation>
    <scope>NUCLEOTIDE SEQUENCE [LARGE SCALE GENOMIC DNA]</scope>
    <source>
        <strain evidence="4">DSM 19584</strain>
    </source>
</reference>
<keyword evidence="2" id="KW-1133">Transmembrane helix</keyword>
<dbReference type="OrthoDB" id="2623511at2"/>
<dbReference type="PATRIC" id="fig|693.5.peg.3693"/>
<feature type="transmembrane region" description="Helical" evidence="2">
    <location>
        <begin position="38"/>
        <end position="58"/>
    </location>
</feature>
<keyword evidence="4" id="KW-1185">Reference proteome</keyword>
<gene>
    <name evidence="3" type="ORF">AKJ17_18195</name>
</gene>
<keyword evidence="1" id="KW-0175">Coiled coil</keyword>
<dbReference type="Proteomes" id="UP000037515">
    <property type="component" value="Unassembled WGS sequence"/>
</dbReference>
<name>A0A0M0HJD7_VIBNE</name>
<protein>
    <submittedName>
        <fullName evidence="3">Uncharacterized protein</fullName>
    </submittedName>
</protein>
<evidence type="ECO:0000313" key="4">
    <source>
        <dbReference type="Proteomes" id="UP000037515"/>
    </source>
</evidence>
<keyword evidence="2" id="KW-0812">Transmembrane</keyword>